<keyword evidence="1" id="KW-1133">Transmembrane helix</keyword>
<organism evidence="2 3">
    <name type="scientific">Anopheles christyi</name>
    <dbReference type="NCBI Taxonomy" id="43041"/>
    <lineage>
        <taxon>Eukaryota</taxon>
        <taxon>Metazoa</taxon>
        <taxon>Ecdysozoa</taxon>
        <taxon>Arthropoda</taxon>
        <taxon>Hexapoda</taxon>
        <taxon>Insecta</taxon>
        <taxon>Pterygota</taxon>
        <taxon>Neoptera</taxon>
        <taxon>Endopterygota</taxon>
        <taxon>Diptera</taxon>
        <taxon>Nematocera</taxon>
        <taxon>Culicoidea</taxon>
        <taxon>Culicidae</taxon>
        <taxon>Anophelinae</taxon>
        <taxon>Anopheles</taxon>
    </lineage>
</organism>
<proteinExistence type="predicted"/>
<evidence type="ECO:0000256" key="1">
    <source>
        <dbReference type="SAM" id="Phobius"/>
    </source>
</evidence>
<evidence type="ECO:0000313" key="3">
    <source>
        <dbReference type="Proteomes" id="UP000075881"/>
    </source>
</evidence>
<sequence length="119" mass="13237">MSALRYYQNLNESFTEEEPALLDGMDGFNRIQKSIRLLSGEMIAASAPWTSPAPAGSPPLKELLLDEVGVDDYVPYEQRPETYIVPVVFALIFIVGIVGNGTLVVIFLRHRAMRNIPNT</sequence>
<feature type="transmembrane region" description="Helical" evidence="1">
    <location>
        <begin position="83"/>
        <end position="108"/>
    </location>
</feature>
<dbReference type="Proteomes" id="UP000075881">
    <property type="component" value="Unassembled WGS sequence"/>
</dbReference>
<keyword evidence="1" id="KW-0812">Transmembrane</keyword>
<reference evidence="3" key="1">
    <citation type="submission" date="2013-03" db="EMBL/GenBank/DDBJ databases">
        <title>The Genome Sequence of Anopheles christyi ACHKN1017.</title>
        <authorList>
            <consortium name="The Broad Institute Genomics Platform"/>
            <person name="Neafsey D.E."/>
            <person name="Besansky N."/>
            <person name="Walker B."/>
            <person name="Young S.K."/>
            <person name="Zeng Q."/>
            <person name="Gargeya S."/>
            <person name="Fitzgerald M."/>
            <person name="Haas B."/>
            <person name="Abouelleil A."/>
            <person name="Allen A.W."/>
            <person name="Alvarado L."/>
            <person name="Arachchi H.M."/>
            <person name="Berlin A.M."/>
            <person name="Chapman S.B."/>
            <person name="Gainer-Dewar J."/>
            <person name="Goldberg J."/>
            <person name="Griggs A."/>
            <person name="Gujja S."/>
            <person name="Hansen M."/>
            <person name="Howarth C."/>
            <person name="Imamovic A."/>
            <person name="Ireland A."/>
            <person name="Larimer J."/>
            <person name="McCowan C."/>
            <person name="Murphy C."/>
            <person name="Pearson M."/>
            <person name="Poon T.W."/>
            <person name="Priest M."/>
            <person name="Roberts A."/>
            <person name="Saif S."/>
            <person name="Shea T."/>
            <person name="Sisk P."/>
            <person name="Sykes S."/>
            <person name="Wortman J."/>
            <person name="Nusbaum C."/>
            <person name="Birren B."/>
        </authorList>
    </citation>
    <scope>NUCLEOTIDE SEQUENCE [LARGE SCALE GENOMIC DNA]</scope>
    <source>
        <strain evidence="3">ACHKN1017</strain>
    </source>
</reference>
<dbReference type="EnsemblMetazoa" id="ACHR009170-RA">
    <property type="protein sequence ID" value="ACHR009170-PA"/>
    <property type="gene ID" value="ACHR009170"/>
</dbReference>
<dbReference type="AlphaFoldDB" id="A0A182KEI2"/>
<accession>A0A182KEI2</accession>
<evidence type="ECO:0000313" key="2">
    <source>
        <dbReference type="EnsemblMetazoa" id="ACHR009170-PA"/>
    </source>
</evidence>
<dbReference type="VEuPathDB" id="VectorBase:ACHR009170"/>
<keyword evidence="3" id="KW-1185">Reference proteome</keyword>
<dbReference type="STRING" id="43041.A0A182KEI2"/>
<keyword evidence="1" id="KW-0472">Membrane</keyword>
<dbReference type="SUPFAM" id="SSF81321">
    <property type="entry name" value="Family A G protein-coupled receptor-like"/>
    <property type="match status" value="1"/>
</dbReference>
<dbReference type="Gene3D" id="1.20.1070.10">
    <property type="entry name" value="Rhodopsin 7-helix transmembrane proteins"/>
    <property type="match status" value="1"/>
</dbReference>
<reference evidence="2" key="2">
    <citation type="submission" date="2020-05" db="UniProtKB">
        <authorList>
            <consortium name="EnsemblMetazoa"/>
        </authorList>
    </citation>
    <scope>IDENTIFICATION</scope>
    <source>
        <strain evidence="2">ACHKN1017</strain>
    </source>
</reference>
<evidence type="ECO:0008006" key="4">
    <source>
        <dbReference type="Google" id="ProtNLM"/>
    </source>
</evidence>
<protein>
    <recommendedName>
        <fullName evidence="4">G-protein coupled receptors family 1 profile domain-containing protein</fullName>
    </recommendedName>
</protein>
<name>A0A182KEI2_9DIPT</name>